<gene>
    <name evidence="8" type="primary">atpH</name>
    <name evidence="9" type="ORF">AKL17_0932</name>
</gene>
<accession>A0A159Z035</accession>
<dbReference type="PATRIC" id="fig|1335048.3.peg.968"/>
<sequence>MSEPASISANIAGRYATAVFDLAKEGGSLATLEADVSALGAALKESAEFRDLLSSPVYSREEQARSIAAIVAKMGLSQLAGNTLALMSAKRRLFVLPQLVMALKDRIAAEKGEVTADVTAASPLSAEQSSRLAAALSKTVGKTVILNTAVDESLIGGLIVKVGSKMIDTSVASKLASLQHAMKEVG</sequence>
<evidence type="ECO:0000256" key="8">
    <source>
        <dbReference type="HAMAP-Rule" id="MF_01416"/>
    </source>
</evidence>
<dbReference type="SUPFAM" id="SSF47928">
    <property type="entry name" value="N-terminal domain of the delta subunit of the F1F0-ATP synthase"/>
    <property type="match status" value="1"/>
</dbReference>
<name>A0A159Z035_9RHOB</name>
<comment type="subcellular location">
    <subcellularLocation>
        <location evidence="8">Cell membrane</location>
        <topology evidence="8">Peripheral membrane protein</topology>
    </subcellularLocation>
    <subcellularLocation>
        <location evidence="1">Membrane</location>
    </subcellularLocation>
</comment>
<evidence type="ECO:0000313" key="9">
    <source>
        <dbReference type="EMBL" id="AMY68191.1"/>
    </source>
</evidence>
<dbReference type="HAMAP" id="MF_01416">
    <property type="entry name" value="ATP_synth_delta_bact"/>
    <property type="match status" value="1"/>
</dbReference>
<dbReference type="InterPro" id="IPR026015">
    <property type="entry name" value="ATP_synth_OSCP/delta_N_sf"/>
</dbReference>
<dbReference type="GO" id="GO:0046933">
    <property type="term" value="F:proton-transporting ATP synthase activity, rotational mechanism"/>
    <property type="evidence" value="ECO:0007669"/>
    <property type="project" value="UniProtKB-UniRule"/>
</dbReference>
<keyword evidence="4 8" id="KW-0406">Ion transport</keyword>
<dbReference type="NCBIfam" id="NF004402">
    <property type="entry name" value="PRK05758.2-2"/>
    <property type="match status" value="1"/>
</dbReference>
<dbReference type="STRING" id="1335048.AKL17_0932"/>
<evidence type="ECO:0000256" key="2">
    <source>
        <dbReference type="ARBA" id="ARBA00022448"/>
    </source>
</evidence>
<evidence type="ECO:0000256" key="7">
    <source>
        <dbReference type="ARBA" id="ARBA00023310"/>
    </source>
</evidence>
<dbReference type="KEGG" id="daa:AKL17_0932"/>
<proteinExistence type="inferred from homology"/>
<protein>
    <recommendedName>
        <fullName evidence="8">ATP synthase subunit delta</fullName>
    </recommendedName>
    <alternativeName>
        <fullName evidence="8">ATP synthase F(1) sector subunit delta</fullName>
    </alternativeName>
    <alternativeName>
        <fullName evidence="8">F-type ATPase subunit delta</fullName>
        <shortName evidence="8">F-ATPase subunit delta</shortName>
    </alternativeName>
</protein>
<dbReference type="PRINTS" id="PR00125">
    <property type="entry name" value="ATPASEDELTA"/>
</dbReference>
<reference evidence="9 10" key="1">
    <citation type="submission" date="2015-09" db="EMBL/GenBank/DDBJ databases">
        <title>Complete genome sequence of Defluviimonas alba cai42t isolated from an oilfield in Xinjiang.</title>
        <authorList>
            <person name="Geng S."/>
            <person name="Pan X."/>
            <person name="Wu X."/>
        </authorList>
    </citation>
    <scope>NUCLEOTIDE SEQUENCE [LARGE SCALE GENOMIC DNA]</scope>
    <source>
        <strain evidence="10">cai42</strain>
    </source>
</reference>
<dbReference type="OrthoDB" id="9796185at2"/>
<keyword evidence="3 8" id="KW-0375">Hydrogen ion transport</keyword>
<comment type="function">
    <text evidence="8">This protein is part of the stalk that links CF(0) to CF(1). It either transmits conformational changes from CF(0) to CF(1) or is implicated in proton conduction.</text>
</comment>
<keyword evidence="5 8" id="KW-0472">Membrane</keyword>
<dbReference type="NCBIfam" id="NF004406">
    <property type="entry name" value="PRK05758.3-2"/>
    <property type="match status" value="1"/>
</dbReference>
<comment type="function">
    <text evidence="8">F(1)F(0) ATP synthase produces ATP from ADP in the presence of a proton or sodium gradient. F-type ATPases consist of two structural domains, F(1) containing the extramembraneous catalytic core and F(0) containing the membrane proton channel, linked together by a central stalk and a peripheral stalk. During catalysis, ATP synthesis in the catalytic domain of F(1) is coupled via a rotary mechanism of the central stalk subunits to proton translocation.</text>
</comment>
<evidence type="ECO:0000256" key="5">
    <source>
        <dbReference type="ARBA" id="ARBA00023136"/>
    </source>
</evidence>
<keyword evidence="8" id="KW-1003">Cell membrane</keyword>
<comment type="similarity">
    <text evidence="8">Belongs to the ATPase delta chain family.</text>
</comment>
<dbReference type="PANTHER" id="PTHR11910">
    <property type="entry name" value="ATP SYNTHASE DELTA CHAIN"/>
    <property type="match status" value="1"/>
</dbReference>
<evidence type="ECO:0000256" key="3">
    <source>
        <dbReference type="ARBA" id="ARBA00022781"/>
    </source>
</evidence>
<dbReference type="AlphaFoldDB" id="A0A159Z035"/>
<evidence type="ECO:0000256" key="4">
    <source>
        <dbReference type="ARBA" id="ARBA00023065"/>
    </source>
</evidence>
<dbReference type="GO" id="GO:0005886">
    <property type="term" value="C:plasma membrane"/>
    <property type="evidence" value="ECO:0007669"/>
    <property type="project" value="UniProtKB-SubCell"/>
</dbReference>
<dbReference type="GO" id="GO:0045259">
    <property type="term" value="C:proton-transporting ATP synthase complex"/>
    <property type="evidence" value="ECO:0007669"/>
    <property type="project" value="UniProtKB-KW"/>
</dbReference>
<keyword evidence="7 8" id="KW-0066">ATP synthesis</keyword>
<keyword evidence="10" id="KW-1185">Reference proteome</keyword>
<keyword evidence="6 8" id="KW-0139">CF(1)</keyword>
<dbReference type="Pfam" id="PF00213">
    <property type="entry name" value="OSCP"/>
    <property type="match status" value="1"/>
</dbReference>
<keyword evidence="2 8" id="KW-0813">Transport</keyword>
<dbReference type="Proteomes" id="UP000076128">
    <property type="component" value="Chromosome"/>
</dbReference>
<dbReference type="PROSITE" id="PS00389">
    <property type="entry name" value="ATPASE_DELTA"/>
    <property type="match status" value="1"/>
</dbReference>
<organism evidence="9 10">
    <name type="scientific">Frigidibacter mobilis</name>
    <dbReference type="NCBI Taxonomy" id="1335048"/>
    <lineage>
        <taxon>Bacteria</taxon>
        <taxon>Pseudomonadati</taxon>
        <taxon>Pseudomonadota</taxon>
        <taxon>Alphaproteobacteria</taxon>
        <taxon>Rhodobacterales</taxon>
        <taxon>Paracoccaceae</taxon>
        <taxon>Frigidibacter</taxon>
    </lineage>
</organism>
<evidence type="ECO:0000256" key="6">
    <source>
        <dbReference type="ARBA" id="ARBA00023196"/>
    </source>
</evidence>
<evidence type="ECO:0000256" key="1">
    <source>
        <dbReference type="ARBA" id="ARBA00004370"/>
    </source>
</evidence>
<dbReference type="InterPro" id="IPR000711">
    <property type="entry name" value="ATPase_OSCP/dsu"/>
</dbReference>
<evidence type="ECO:0000313" key="10">
    <source>
        <dbReference type="Proteomes" id="UP000076128"/>
    </source>
</evidence>
<dbReference type="Gene3D" id="1.10.520.20">
    <property type="entry name" value="N-terminal domain of the delta subunit of the F1F0-ATP synthase"/>
    <property type="match status" value="1"/>
</dbReference>
<dbReference type="EMBL" id="CP012661">
    <property type="protein sequence ID" value="AMY68191.1"/>
    <property type="molecule type" value="Genomic_DNA"/>
</dbReference>
<dbReference type="NCBIfam" id="TIGR01145">
    <property type="entry name" value="ATP_synt_delta"/>
    <property type="match status" value="1"/>
</dbReference>
<dbReference type="InterPro" id="IPR020781">
    <property type="entry name" value="ATPase_OSCP/d_CS"/>
</dbReference>
<dbReference type="RefSeq" id="WP_084739984.1">
    <property type="nucleotide sequence ID" value="NZ_CP012661.1"/>
</dbReference>